<proteinExistence type="predicted"/>
<evidence type="ECO:0000256" key="1">
    <source>
        <dbReference type="SAM" id="Phobius"/>
    </source>
</evidence>
<evidence type="ECO:0000313" key="2">
    <source>
        <dbReference type="EMBL" id="KAL1281225.1"/>
    </source>
</evidence>
<protein>
    <submittedName>
        <fullName evidence="2">Uncharacterized protein</fullName>
    </submittedName>
</protein>
<dbReference type="EMBL" id="JAYMGO010000001">
    <property type="protein sequence ID" value="KAL1281225.1"/>
    <property type="molecule type" value="Genomic_DNA"/>
</dbReference>
<comment type="caution">
    <text evidence="2">The sequence shown here is derived from an EMBL/GenBank/DDBJ whole genome shotgun (WGS) entry which is preliminary data.</text>
</comment>
<keyword evidence="1" id="KW-0812">Transmembrane</keyword>
<reference evidence="2 3" key="1">
    <citation type="submission" date="2023-09" db="EMBL/GenBank/DDBJ databases">
        <authorList>
            <person name="Wang M."/>
        </authorList>
    </citation>
    <scope>NUCLEOTIDE SEQUENCE [LARGE SCALE GENOMIC DNA]</scope>
    <source>
        <strain evidence="2">GT-2023</strain>
        <tissue evidence="2">Liver</tissue>
    </source>
</reference>
<keyword evidence="1" id="KW-1133">Transmembrane helix</keyword>
<gene>
    <name evidence="2" type="ORF">QQF64_000028</name>
</gene>
<keyword evidence="1" id="KW-0472">Membrane</keyword>
<name>A0ABR3NWG4_9TELE</name>
<dbReference type="Proteomes" id="UP001558613">
    <property type="component" value="Unassembled WGS sequence"/>
</dbReference>
<evidence type="ECO:0000313" key="3">
    <source>
        <dbReference type="Proteomes" id="UP001558613"/>
    </source>
</evidence>
<accession>A0ABR3NWG4</accession>
<feature type="transmembrane region" description="Helical" evidence="1">
    <location>
        <begin position="52"/>
        <end position="74"/>
    </location>
</feature>
<keyword evidence="3" id="KW-1185">Reference proteome</keyword>
<organism evidence="2 3">
    <name type="scientific">Cirrhinus molitorella</name>
    <name type="common">mud carp</name>
    <dbReference type="NCBI Taxonomy" id="172907"/>
    <lineage>
        <taxon>Eukaryota</taxon>
        <taxon>Metazoa</taxon>
        <taxon>Chordata</taxon>
        <taxon>Craniata</taxon>
        <taxon>Vertebrata</taxon>
        <taxon>Euteleostomi</taxon>
        <taxon>Actinopterygii</taxon>
        <taxon>Neopterygii</taxon>
        <taxon>Teleostei</taxon>
        <taxon>Ostariophysi</taxon>
        <taxon>Cypriniformes</taxon>
        <taxon>Cyprinidae</taxon>
        <taxon>Labeoninae</taxon>
        <taxon>Labeonini</taxon>
        <taxon>Cirrhinus</taxon>
    </lineage>
</organism>
<sequence>MSEQLTVFCPWFVMTKMPKPENASDRRTLFQHRPSPSNTGCGWNGTGDCPELSLGLICVLLLIFIILQHITITAEKDLIKSYKNTVKS</sequence>